<dbReference type="CDD" id="cd00751">
    <property type="entry name" value="thiolase"/>
    <property type="match status" value="1"/>
</dbReference>
<dbReference type="PIRSF" id="PIRSF000429">
    <property type="entry name" value="Ac-CoA_Ac_transf"/>
    <property type="match status" value="1"/>
</dbReference>
<evidence type="ECO:0000256" key="8">
    <source>
        <dbReference type="RuleBase" id="RU003557"/>
    </source>
</evidence>
<accession>A0A2S7F318</accession>
<dbReference type="GO" id="GO:0010124">
    <property type="term" value="P:phenylacetate catabolic process"/>
    <property type="evidence" value="ECO:0007669"/>
    <property type="project" value="TreeGrafter"/>
</dbReference>
<dbReference type="NCBIfam" id="NF006551">
    <property type="entry name" value="PRK09050.1"/>
    <property type="match status" value="1"/>
</dbReference>
<dbReference type="PROSITE" id="PS00099">
    <property type="entry name" value="THIOLASE_3"/>
    <property type="match status" value="1"/>
</dbReference>
<feature type="active site" description="Proton acceptor" evidence="7">
    <location>
        <position position="358"/>
    </location>
</feature>
<comment type="similarity">
    <text evidence="3 8">Belongs to the thiolase-like superfamily. Thiolase family.</text>
</comment>
<dbReference type="InterPro" id="IPR020610">
    <property type="entry name" value="Thiolase_AS"/>
</dbReference>
<dbReference type="InterPro" id="IPR002155">
    <property type="entry name" value="Thiolase"/>
</dbReference>
<dbReference type="Pfam" id="PF00108">
    <property type="entry name" value="Thiolase_N"/>
    <property type="match status" value="1"/>
</dbReference>
<protein>
    <submittedName>
        <fullName evidence="11">3-oxoadipyl-CoA thiolase</fullName>
    </submittedName>
</protein>
<dbReference type="Proteomes" id="UP000238261">
    <property type="component" value="Unassembled WGS sequence"/>
</dbReference>
<keyword evidence="4 8" id="KW-0808">Transferase</keyword>
<dbReference type="Pfam" id="PF02803">
    <property type="entry name" value="Thiolase_C"/>
    <property type="match status" value="1"/>
</dbReference>
<dbReference type="SUPFAM" id="SSF53901">
    <property type="entry name" value="Thiolase-like"/>
    <property type="match status" value="2"/>
</dbReference>
<comment type="pathway">
    <text evidence="2">Aromatic compound metabolism.</text>
</comment>
<evidence type="ECO:0000256" key="1">
    <source>
        <dbReference type="ARBA" id="ARBA00005189"/>
    </source>
</evidence>
<evidence type="ECO:0000313" key="12">
    <source>
        <dbReference type="Proteomes" id="UP000238261"/>
    </source>
</evidence>
<dbReference type="GO" id="GO:0006635">
    <property type="term" value="P:fatty acid beta-oxidation"/>
    <property type="evidence" value="ECO:0007669"/>
    <property type="project" value="TreeGrafter"/>
</dbReference>
<dbReference type="NCBIfam" id="TIGR02430">
    <property type="entry name" value="pcaF"/>
    <property type="match status" value="1"/>
</dbReference>
<name>A0A2S7F318_9XANT</name>
<comment type="catalytic activity">
    <reaction evidence="6">
        <text>succinyl-CoA + acetyl-CoA = 3-oxoadipyl-CoA + CoA</text>
        <dbReference type="Rhea" id="RHEA:19481"/>
        <dbReference type="ChEBI" id="CHEBI:57287"/>
        <dbReference type="ChEBI" id="CHEBI:57288"/>
        <dbReference type="ChEBI" id="CHEBI:57292"/>
        <dbReference type="ChEBI" id="CHEBI:57348"/>
        <dbReference type="EC" id="2.3.1.174"/>
    </reaction>
</comment>
<organism evidence="11 12">
    <name type="scientific">Xanthomonas hyacinthi</name>
    <dbReference type="NCBI Taxonomy" id="56455"/>
    <lineage>
        <taxon>Bacteria</taxon>
        <taxon>Pseudomonadati</taxon>
        <taxon>Pseudomonadota</taxon>
        <taxon>Gammaproteobacteria</taxon>
        <taxon>Lysobacterales</taxon>
        <taxon>Lysobacteraceae</taxon>
        <taxon>Xanthomonas</taxon>
    </lineage>
</organism>
<keyword evidence="12" id="KW-1185">Reference proteome</keyword>
<dbReference type="OrthoDB" id="9764638at2"/>
<evidence type="ECO:0000256" key="7">
    <source>
        <dbReference type="PIRSR" id="PIRSR000429-1"/>
    </source>
</evidence>
<evidence type="ECO:0000313" key="11">
    <source>
        <dbReference type="EMBL" id="PPU99844.1"/>
    </source>
</evidence>
<dbReference type="InterPro" id="IPR020613">
    <property type="entry name" value="Thiolase_CS"/>
</dbReference>
<dbReference type="EMBL" id="MDEG01000001">
    <property type="protein sequence ID" value="PPU99844.1"/>
    <property type="molecule type" value="Genomic_DNA"/>
</dbReference>
<dbReference type="NCBIfam" id="TIGR01930">
    <property type="entry name" value="AcCoA-C-Actrans"/>
    <property type="match status" value="1"/>
</dbReference>
<dbReference type="PANTHER" id="PTHR43853">
    <property type="entry name" value="3-KETOACYL-COA THIOLASE, PEROXISOMAL"/>
    <property type="match status" value="1"/>
</dbReference>
<dbReference type="AlphaFoldDB" id="A0A2S7F318"/>
<dbReference type="GO" id="GO:0005737">
    <property type="term" value="C:cytoplasm"/>
    <property type="evidence" value="ECO:0007669"/>
    <property type="project" value="UniProtKB-ARBA"/>
</dbReference>
<dbReference type="InterPro" id="IPR012793">
    <property type="entry name" value="PcaF"/>
</dbReference>
<dbReference type="RefSeq" id="WP_046980280.1">
    <property type="nucleotide sequence ID" value="NZ_CP043476.1"/>
</dbReference>
<evidence type="ECO:0000256" key="5">
    <source>
        <dbReference type="ARBA" id="ARBA00023315"/>
    </source>
</evidence>
<dbReference type="FunFam" id="3.40.47.10:FF:000010">
    <property type="entry name" value="Acetyl-CoA acetyltransferase (Thiolase)"/>
    <property type="match status" value="1"/>
</dbReference>
<dbReference type="Gene3D" id="3.40.47.10">
    <property type="match status" value="1"/>
</dbReference>
<dbReference type="InterPro" id="IPR050215">
    <property type="entry name" value="Thiolase-like_sf_Thiolase"/>
</dbReference>
<dbReference type="InterPro" id="IPR020615">
    <property type="entry name" value="Thiolase_acyl_enz_int_AS"/>
</dbReference>
<evidence type="ECO:0000259" key="9">
    <source>
        <dbReference type="Pfam" id="PF00108"/>
    </source>
</evidence>
<feature type="active site" description="Proton acceptor" evidence="7">
    <location>
        <position position="388"/>
    </location>
</feature>
<evidence type="ECO:0000256" key="2">
    <source>
        <dbReference type="ARBA" id="ARBA00005211"/>
    </source>
</evidence>
<evidence type="ECO:0000256" key="3">
    <source>
        <dbReference type="ARBA" id="ARBA00010982"/>
    </source>
</evidence>
<dbReference type="PANTHER" id="PTHR43853:SF2">
    <property type="entry name" value="3-OXOADIPYL-COA_3-OXO-5,6-DEHYDROSUBERYL-COA THIOLASE"/>
    <property type="match status" value="1"/>
</dbReference>
<evidence type="ECO:0000256" key="4">
    <source>
        <dbReference type="ARBA" id="ARBA00022679"/>
    </source>
</evidence>
<comment type="caution">
    <text evidence="11">The sequence shown here is derived from an EMBL/GenBank/DDBJ whole genome shotgun (WGS) entry which is preliminary data.</text>
</comment>
<sequence>MTDVFIIDGIRTPIGRYGGALAGVRADDLGALPIKALLARHPQLDPALLEDVYLGCANQAGEDNRNVARMSLLLAGLPFGVPGSTINRLCGSGLDAVGTVARGIRAGELGLAIAGGVESMSRAPYVMGKAATPFVREQRLEDTTMGWRFVNPEMKRLYGVESMGETAENVAARYGVSREDQDAFALRSQQRTAAAQRCGFFDGEIVPVTVPGGKRGETIEVARDEHPRADTTAEALARLKPIFRQPGTVTAGNASGINDGAAALLLASAAQVQALGLSPRARVLGFAAAGVEPAYMGIGPVPATRKLMARLGVKIEDFDAIELNEAFAAQGLACLRELGLADDAAHVNANGGAIALGHPLGMSGARLALTLLRQLEAGGGRRGLATMCIGVGQGVALAIERV</sequence>
<reference evidence="12" key="1">
    <citation type="submission" date="2016-08" db="EMBL/GenBank/DDBJ databases">
        <authorList>
            <person name="Merda D."/>
            <person name="Briand M."/>
            <person name="Taghouti G."/>
            <person name="Carrere S."/>
            <person name="Gouzy J."/>
            <person name="Portier P."/>
            <person name="Jacques M.-A."/>
            <person name="Fischer-Le Saux M."/>
        </authorList>
    </citation>
    <scope>NUCLEOTIDE SEQUENCE [LARGE SCALE GENOMIC DNA]</scope>
    <source>
        <strain evidence="12">CFBP1156</strain>
    </source>
</reference>
<gene>
    <name evidence="11" type="primary">pcaF</name>
    <name evidence="11" type="ORF">XhyaCFBP1156_01420</name>
</gene>
<dbReference type="InterPro" id="IPR016039">
    <property type="entry name" value="Thiolase-like"/>
</dbReference>
<dbReference type="InterPro" id="IPR020617">
    <property type="entry name" value="Thiolase_C"/>
</dbReference>
<dbReference type="GO" id="GO:0019619">
    <property type="term" value="P:3,4-dihydroxybenzoate catabolic process"/>
    <property type="evidence" value="ECO:0007669"/>
    <property type="project" value="InterPro"/>
</dbReference>
<dbReference type="InterPro" id="IPR020616">
    <property type="entry name" value="Thiolase_N"/>
</dbReference>
<comment type="pathway">
    <text evidence="1">Lipid metabolism.</text>
</comment>
<evidence type="ECO:0000259" key="10">
    <source>
        <dbReference type="Pfam" id="PF02803"/>
    </source>
</evidence>
<evidence type="ECO:0000256" key="6">
    <source>
        <dbReference type="ARBA" id="ARBA00048527"/>
    </source>
</evidence>
<feature type="active site" description="Acyl-thioester intermediate" evidence="7">
    <location>
        <position position="90"/>
    </location>
</feature>
<keyword evidence="5 8" id="KW-0012">Acyltransferase</keyword>
<dbReference type="PROSITE" id="PS00737">
    <property type="entry name" value="THIOLASE_2"/>
    <property type="match status" value="1"/>
</dbReference>
<feature type="domain" description="Thiolase N-terminal" evidence="9">
    <location>
        <begin position="4"/>
        <end position="269"/>
    </location>
</feature>
<proteinExistence type="inferred from homology"/>
<dbReference type="PROSITE" id="PS00098">
    <property type="entry name" value="THIOLASE_1"/>
    <property type="match status" value="1"/>
</dbReference>
<feature type="domain" description="Thiolase C-terminal" evidence="10">
    <location>
        <begin position="278"/>
        <end position="401"/>
    </location>
</feature>
<dbReference type="GO" id="GO:0033812">
    <property type="term" value="F:3-oxoadipyl-CoA thiolase activity"/>
    <property type="evidence" value="ECO:0007669"/>
    <property type="project" value="UniProtKB-EC"/>
</dbReference>